<sequence length="154" mass="17500">MNIKFFHSMLKVKRNANKIFTIRDNAGITRNNKNGIAEAFVDYYTSMLCTKTRDRMRVCNATVKQGPVVSAEQRGMLVAEFTMEEMKQALWKITGDKSPGPNGYEHADTVTDYRPITCCNTIYKVVAKMLTNRLTQVLPDIISPNQREFVAGKQ</sequence>
<dbReference type="RefSeq" id="XP_016465177.1">
    <property type="nucleotide sequence ID" value="XM_016609691.1"/>
</dbReference>
<proteinExistence type="predicted"/>
<organism evidence="1">
    <name type="scientific">Nicotiana tabacum</name>
    <name type="common">Common tobacco</name>
    <dbReference type="NCBI Taxonomy" id="4097"/>
    <lineage>
        <taxon>Eukaryota</taxon>
        <taxon>Viridiplantae</taxon>
        <taxon>Streptophyta</taxon>
        <taxon>Embryophyta</taxon>
        <taxon>Tracheophyta</taxon>
        <taxon>Spermatophyta</taxon>
        <taxon>Magnoliopsida</taxon>
        <taxon>eudicotyledons</taxon>
        <taxon>Gunneridae</taxon>
        <taxon>Pentapetalae</taxon>
        <taxon>asterids</taxon>
        <taxon>lamiids</taxon>
        <taxon>Solanales</taxon>
        <taxon>Solanaceae</taxon>
        <taxon>Nicotianoideae</taxon>
        <taxon>Nicotianeae</taxon>
        <taxon>Nicotiana</taxon>
    </lineage>
</organism>
<dbReference type="OrthoDB" id="1303235at2759"/>
<dbReference type="PANTHER" id="PTHR46890">
    <property type="entry name" value="NON-LTR RETROLELEMENT REVERSE TRANSCRIPTASE-LIKE PROTEIN-RELATED"/>
    <property type="match status" value="1"/>
</dbReference>
<evidence type="ECO:0008006" key="2">
    <source>
        <dbReference type="Google" id="ProtNLM"/>
    </source>
</evidence>
<reference evidence="1" key="1">
    <citation type="submission" date="2025-08" db="UniProtKB">
        <authorList>
            <consortium name="RefSeq"/>
        </authorList>
    </citation>
    <scope>IDENTIFICATION</scope>
</reference>
<dbReference type="PANTHER" id="PTHR46890:SF48">
    <property type="entry name" value="RNA-DIRECTED DNA POLYMERASE"/>
    <property type="match status" value="1"/>
</dbReference>
<dbReference type="KEGG" id="nta:107788044"/>
<accession>A0A1S3ZLE6</accession>
<dbReference type="PaxDb" id="4097-A0A1S3ZLE6"/>
<dbReference type="AlphaFoldDB" id="A0A1S3ZLE6"/>
<dbReference type="STRING" id="4097.A0A1S3ZLE6"/>
<evidence type="ECO:0000313" key="1">
    <source>
        <dbReference type="RefSeq" id="XP_016465177.1"/>
    </source>
</evidence>
<gene>
    <name evidence="1" type="primary">LOC107788044</name>
</gene>
<protein>
    <recommendedName>
        <fullName evidence="2">Reverse transcriptase domain-containing protein</fullName>
    </recommendedName>
</protein>
<dbReference type="InterPro" id="IPR052343">
    <property type="entry name" value="Retrotransposon-Effector_Assoc"/>
</dbReference>
<name>A0A1S3ZLE6_TOBAC</name>